<dbReference type="GO" id="GO:0006048">
    <property type="term" value="P:UDP-N-acetylglucosamine biosynthetic process"/>
    <property type="evidence" value="ECO:0007669"/>
    <property type="project" value="TreeGrafter"/>
</dbReference>
<evidence type="ECO:0000259" key="11">
    <source>
        <dbReference type="Pfam" id="PF02880"/>
    </source>
</evidence>
<evidence type="ECO:0000259" key="10">
    <source>
        <dbReference type="Pfam" id="PF02879"/>
    </source>
</evidence>
<keyword evidence="5 7" id="KW-0460">Magnesium</keyword>
<feature type="domain" description="Alpha-D-phosphohexomutase alpha/beta/alpha" evidence="11">
    <location>
        <begin position="266"/>
        <end position="377"/>
    </location>
</feature>
<gene>
    <name evidence="12" type="ORF">BAL341_3521</name>
</gene>
<reference evidence="12" key="1">
    <citation type="submission" date="2019-04" db="EMBL/GenBank/DDBJ databases">
        <authorList>
            <person name="Brambilla D."/>
        </authorList>
    </citation>
    <scope>NUCLEOTIDE SEQUENCE</scope>
    <source>
        <strain evidence="12">BAL1</strain>
    </source>
</reference>
<dbReference type="GO" id="GO:0008966">
    <property type="term" value="F:phosphoglucosamine mutase activity"/>
    <property type="evidence" value="ECO:0007669"/>
    <property type="project" value="TreeGrafter"/>
</dbReference>
<name>A0A486XVB2_9GAMM</name>
<evidence type="ECO:0000256" key="7">
    <source>
        <dbReference type="RuleBase" id="RU004326"/>
    </source>
</evidence>
<keyword evidence="3" id="KW-0597">Phosphoprotein</keyword>
<dbReference type="Pfam" id="PF02878">
    <property type="entry name" value="PGM_PMM_I"/>
    <property type="match status" value="1"/>
</dbReference>
<dbReference type="InterPro" id="IPR016055">
    <property type="entry name" value="A-D-PHexomutase_a/b/a-I/II/III"/>
</dbReference>
<evidence type="ECO:0000313" key="12">
    <source>
        <dbReference type="EMBL" id="VHO06506.1"/>
    </source>
</evidence>
<evidence type="ECO:0000259" key="9">
    <source>
        <dbReference type="Pfam" id="PF02878"/>
    </source>
</evidence>
<dbReference type="Pfam" id="PF00408">
    <property type="entry name" value="PGM_PMM_IV"/>
    <property type="match status" value="1"/>
</dbReference>
<proteinExistence type="inferred from homology"/>
<dbReference type="GO" id="GO:0004615">
    <property type="term" value="F:phosphomannomutase activity"/>
    <property type="evidence" value="ECO:0007669"/>
    <property type="project" value="UniProtKB-EC"/>
</dbReference>
<sequence>MTYKTISTDSFLCNGIRFGTSGARGLVTDFTLPAVAALTQAFVCVLSQERMVTDVAVGIDLRPSSPQIANYIIAALEVLAIKPHFMGVLPTPALATYALNQGMPAIMVTGSHIPFDRNGLKFYNYSGEISKADEQAMLTKPISTLALSESNVVQLNANPAAIHFYQQQFLQAFPVNCLAGKRIGIYQHSSAGRDCYIKVFNALGAEVVELGRSDVFVPIDTEAVSAEDKARARQWCTEYKLDALFSTDGDGDRPLLADEQGNWFRGDILGLLCAKYLGIKHLAVPVSCNTAIEQSGCFNKVIRTQIGSPYVIAAFNELTAPFAGFEANGGFMLGTALNLNGNTLAALPTRDALLPVLSVMALADANPLSSLYQLLPQRFTSSDRLQDYSTERSQVVLAECLSEPTRFLQKIMPEVNLDNINTLDGIRMTLTNGDIVHLRPSGNAPELRCYAEAGSQLKADDYVEKVLMFLAQHQLV</sequence>
<evidence type="ECO:0000256" key="3">
    <source>
        <dbReference type="ARBA" id="ARBA00022553"/>
    </source>
</evidence>
<feature type="domain" description="Alpha-D-phosphohexomutase C-terminal" evidence="8">
    <location>
        <begin position="422"/>
        <end position="466"/>
    </location>
</feature>
<dbReference type="GO" id="GO:0005975">
    <property type="term" value="P:carbohydrate metabolic process"/>
    <property type="evidence" value="ECO:0007669"/>
    <property type="project" value="InterPro"/>
</dbReference>
<evidence type="ECO:0000259" key="8">
    <source>
        <dbReference type="Pfam" id="PF00408"/>
    </source>
</evidence>
<dbReference type="InterPro" id="IPR016066">
    <property type="entry name" value="A-D-PHexomutase_CS"/>
</dbReference>
<dbReference type="EMBL" id="CAAJGR010000034">
    <property type="protein sequence ID" value="VHO06506.1"/>
    <property type="molecule type" value="Genomic_DNA"/>
</dbReference>
<dbReference type="EC" id="5.4.2.8" evidence="12"/>
<dbReference type="InterPro" id="IPR005846">
    <property type="entry name" value="A-D-PHexomutase_a/b/a-III"/>
</dbReference>
<dbReference type="AlphaFoldDB" id="A0A486XVB2"/>
<dbReference type="InterPro" id="IPR036900">
    <property type="entry name" value="A-D-PHexomutase_C_sf"/>
</dbReference>
<dbReference type="PANTHER" id="PTHR42946:SF1">
    <property type="entry name" value="PHOSPHOGLUCOMUTASE (ALPHA-D-GLUCOSE-1,6-BISPHOSPHATE-DEPENDENT)"/>
    <property type="match status" value="1"/>
</dbReference>
<feature type="domain" description="Alpha-D-phosphohexomutase alpha/beta/alpha" evidence="10">
    <location>
        <begin position="165"/>
        <end position="261"/>
    </location>
</feature>
<dbReference type="PANTHER" id="PTHR42946">
    <property type="entry name" value="PHOSPHOHEXOSE MUTASE"/>
    <property type="match status" value="1"/>
</dbReference>
<dbReference type="Pfam" id="PF02879">
    <property type="entry name" value="PGM_PMM_II"/>
    <property type="match status" value="1"/>
</dbReference>
<dbReference type="InterPro" id="IPR050060">
    <property type="entry name" value="Phosphoglucosamine_mutase"/>
</dbReference>
<organism evidence="12">
    <name type="scientific">Rheinheimera sp. BAL341</name>
    <dbReference type="NCBI Taxonomy" id="1708203"/>
    <lineage>
        <taxon>Bacteria</taxon>
        <taxon>Pseudomonadati</taxon>
        <taxon>Pseudomonadota</taxon>
        <taxon>Gammaproteobacteria</taxon>
        <taxon>Chromatiales</taxon>
        <taxon>Chromatiaceae</taxon>
        <taxon>Rheinheimera</taxon>
    </lineage>
</organism>
<protein>
    <submittedName>
        <fullName evidence="12">Phosphomannomutase</fullName>
        <ecNumber evidence="12">5.4.2.8</ecNumber>
    </submittedName>
</protein>
<dbReference type="GO" id="GO:0009252">
    <property type="term" value="P:peptidoglycan biosynthetic process"/>
    <property type="evidence" value="ECO:0007669"/>
    <property type="project" value="TreeGrafter"/>
</dbReference>
<evidence type="ECO:0000256" key="4">
    <source>
        <dbReference type="ARBA" id="ARBA00022723"/>
    </source>
</evidence>
<dbReference type="InterPro" id="IPR005845">
    <property type="entry name" value="A-D-PHexomutase_a/b/a-II"/>
</dbReference>
<dbReference type="Pfam" id="PF02880">
    <property type="entry name" value="PGM_PMM_III"/>
    <property type="match status" value="1"/>
</dbReference>
<evidence type="ECO:0000256" key="6">
    <source>
        <dbReference type="ARBA" id="ARBA00023235"/>
    </source>
</evidence>
<evidence type="ECO:0000256" key="1">
    <source>
        <dbReference type="ARBA" id="ARBA00001946"/>
    </source>
</evidence>
<dbReference type="PROSITE" id="PS00710">
    <property type="entry name" value="PGM_PMM"/>
    <property type="match status" value="1"/>
</dbReference>
<feature type="domain" description="Alpha-D-phosphohexomutase alpha/beta/alpha" evidence="9">
    <location>
        <begin position="17"/>
        <end position="136"/>
    </location>
</feature>
<dbReference type="CDD" id="cd03088">
    <property type="entry name" value="ManB"/>
    <property type="match status" value="1"/>
</dbReference>
<evidence type="ECO:0000256" key="5">
    <source>
        <dbReference type="ARBA" id="ARBA00022842"/>
    </source>
</evidence>
<dbReference type="SUPFAM" id="SSF55957">
    <property type="entry name" value="Phosphoglucomutase, C-terminal domain"/>
    <property type="match status" value="1"/>
</dbReference>
<comment type="similarity">
    <text evidence="2 7">Belongs to the phosphohexose mutase family.</text>
</comment>
<dbReference type="InterPro" id="IPR005843">
    <property type="entry name" value="A-D-PHexomutase_C"/>
</dbReference>
<dbReference type="Gene3D" id="3.40.120.10">
    <property type="entry name" value="Alpha-D-Glucose-1,6-Bisphosphate, subunit A, domain 3"/>
    <property type="match status" value="3"/>
</dbReference>
<comment type="cofactor">
    <cofactor evidence="1">
        <name>Mg(2+)</name>
        <dbReference type="ChEBI" id="CHEBI:18420"/>
    </cofactor>
</comment>
<dbReference type="Gene3D" id="3.30.310.50">
    <property type="entry name" value="Alpha-D-phosphohexomutase, C-terminal domain"/>
    <property type="match status" value="1"/>
</dbReference>
<dbReference type="SUPFAM" id="SSF53738">
    <property type="entry name" value="Phosphoglucomutase, first 3 domains"/>
    <property type="match status" value="3"/>
</dbReference>
<dbReference type="InterPro" id="IPR005844">
    <property type="entry name" value="A-D-PHexomutase_a/b/a-I"/>
</dbReference>
<accession>A0A486XVB2</accession>
<keyword evidence="6 12" id="KW-0413">Isomerase</keyword>
<dbReference type="GO" id="GO:0005829">
    <property type="term" value="C:cytosol"/>
    <property type="evidence" value="ECO:0007669"/>
    <property type="project" value="TreeGrafter"/>
</dbReference>
<dbReference type="GO" id="GO:0000287">
    <property type="term" value="F:magnesium ion binding"/>
    <property type="evidence" value="ECO:0007669"/>
    <property type="project" value="InterPro"/>
</dbReference>
<evidence type="ECO:0000256" key="2">
    <source>
        <dbReference type="ARBA" id="ARBA00010231"/>
    </source>
</evidence>
<keyword evidence="4 7" id="KW-0479">Metal-binding</keyword>